<dbReference type="Proteomes" id="UP000002512">
    <property type="component" value="Chromosome"/>
</dbReference>
<dbReference type="EMBL" id="AE014133">
    <property type="protein sequence ID" value="AAN59389.1"/>
    <property type="molecule type" value="Genomic_DNA"/>
</dbReference>
<dbReference type="STRING" id="210007.SMU_1760c"/>
<dbReference type="AlphaFoldDB" id="Q8DSM0"/>
<dbReference type="PATRIC" id="fig|210007.7.peg.1571"/>
<reference evidence="1 2" key="1">
    <citation type="journal article" date="2002" name="Proc. Natl. Acad. Sci. U.S.A.">
        <title>Genome sequence of Streptococcus mutans UA159, a cariogenic dental pathogen.</title>
        <authorList>
            <person name="Ajdic D."/>
            <person name="McShan W.M."/>
            <person name="McLaughlin R.E."/>
            <person name="Savic G."/>
            <person name="Chang J."/>
            <person name="Carson M.B."/>
            <person name="Primeaux C."/>
            <person name="Tian R."/>
            <person name="Kenton S."/>
            <person name="Jia H."/>
            <person name="Lin S."/>
            <person name="Qian Y."/>
            <person name="Li S."/>
            <person name="Zhu H."/>
            <person name="Najar F."/>
            <person name="Lai H."/>
            <person name="White J."/>
            <person name="Roe B.A."/>
            <person name="Ferretti J.J."/>
        </authorList>
    </citation>
    <scope>NUCLEOTIDE SEQUENCE [LARGE SCALE GENOMIC DNA]</scope>
    <source>
        <strain evidence="2">ATCC 700610 / UA159</strain>
    </source>
</reference>
<dbReference type="NCBIfam" id="TIGR02589">
    <property type="entry name" value="cas_Csd2"/>
    <property type="match status" value="1"/>
</dbReference>
<name>Q8DSM0_STRMU</name>
<dbReference type="HOGENOM" id="CLU_071770_2_0_9"/>
<evidence type="ECO:0008006" key="3">
    <source>
        <dbReference type="Google" id="ProtNLM"/>
    </source>
</evidence>
<dbReference type="InterPro" id="IPR013418">
    <property type="entry name" value="CRISPR-assoc_prot_Cas7/Csd2"/>
</dbReference>
<proteinExistence type="predicted"/>
<sequence>MLEQKIDFMVTVEVREANANGDPLSVNMPRTDAKDYGLMSDVSIKRKIRNRMQDMGQPIFVQARDRVDDCIYSLKQRLENKEFFDTVKEGSKKKKSVENFVKQINAEWLDVRSFGQVFAFDGYSAANVRGPVSISWAKSLEKVVTQSMQITKSTNSELNSKTELESSTMGTKHFVDYGVYVIKGSINPNFAEKTGFSDADAEIIKEVLVSLFENDASSARPEGSMRVREVFWFTHSNKLGNVSSARVFDLLEFDKEKQDKDSYEDYAIHLNQEELAEYEAKGLQVEIIEGL</sequence>
<dbReference type="KEGG" id="smu:SMU_1760c"/>
<dbReference type="RefSeq" id="WP_002263666.1">
    <property type="nucleotide sequence ID" value="NC_004350.2"/>
</dbReference>
<accession>Q8DSM0</accession>
<dbReference type="PhylomeDB" id="Q8DSM0"/>
<dbReference type="InterPro" id="IPR006482">
    <property type="entry name" value="Cas7_Csh2/Csh2"/>
</dbReference>
<dbReference type="OrthoDB" id="9776792at2"/>
<dbReference type="Pfam" id="PF05107">
    <property type="entry name" value="Cas_Cas7"/>
    <property type="match status" value="1"/>
</dbReference>
<dbReference type="NCBIfam" id="TIGR01595">
    <property type="entry name" value="cas_CT1132"/>
    <property type="match status" value="1"/>
</dbReference>
<dbReference type="CDD" id="cd09689">
    <property type="entry name" value="Cas7_I-C"/>
    <property type="match status" value="1"/>
</dbReference>
<dbReference type="DNASU" id="1028909"/>
<dbReference type="GO" id="GO:0043571">
    <property type="term" value="P:maintenance of CRISPR repeat elements"/>
    <property type="evidence" value="ECO:0007669"/>
    <property type="project" value="InterPro"/>
</dbReference>
<protein>
    <recommendedName>
        <fullName evidence="3">Type I-C CRISPR-associated protein Cas7/Csd2</fullName>
    </recommendedName>
</protein>
<keyword evidence="2" id="KW-1185">Reference proteome</keyword>
<evidence type="ECO:0000313" key="2">
    <source>
        <dbReference type="Proteomes" id="UP000002512"/>
    </source>
</evidence>
<dbReference type="eggNOG" id="COG3649">
    <property type="taxonomic scope" value="Bacteria"/>
</dbReference>
<gene>
    <name evidence="1" type="ordered locus">SMU_1760c</name>
</gene>
<organism evidence="1 2">
    <name type="scientific">Streptococcus mutans serotype c (strain ATCC 700610 / UA159)</name>
    <dbReference type="NCBI Taxonomy" id="210007"/>
    <lineage>
        <taxon>Bacteria</taxon>
        <taxon>Bacillati</taxon>
        <taxon>Bacillota</taxon>
        <taxon>Bacilli</taxon>
        <taxon>Lactobacillales</taxon>
        <taxon>Streptococcaceae</taxon>
        <taxon>Streptococcus</taxon>
    </lineage>
</organism>
<evidence type="ECO:0000313" key="1">
    <source>
        <dbReference type="EMBL" id="AAN59389.1"/>
    </source>
</evidence>